<evidence type="ECO:0000313" key="2">
    <source>
        <dbReference type="Proteomes" id="UP000505355"/>
    </source>
</evidence>
<dbReference type="KEGG" id="mmab:HQ865_11230"/>
<sequence length="78" mass="9093">MNFEIILSWNGYKQALQVMADTFKNLKVWKVKFDNGEEVVLFKCGKEWFQRNEDGLEYGLLKEIGQKIDHILLGIALS</sequence>
<dbReference type="Proteomes" id="UP000505355">
    <property type="component" value="Chromosome"/>
</dbReference>
<evidence type="ECO:0000313" key="1">
    <source>
        <dbReference type="EMBL" id="QKJ30308.1"/>
    </source>
</evidence>
<accession>A0A7D4PTW2</accession>
<protein>
    <submittedName>
        <fullName evidence="1">Uncharacterized protein</fullName>
    </submittedName>
</protein>
<proteinExistence type="predicted"/>
<organism evidence="1 2">
    <name type="scientific">Mucilaginibacter mali</name>
    <dbReference type="NCBI Taxonomy" id="2740462"/>
    <lineage>
        <taxon>Bacteria</taxon>
        <taxon>Pseudomonadati</taxon>
        <taxon>Bacteroidota</taxon>
        <taxon>Sphingobacteriia</taxon>
        <taxon>Sphingobacteriales</taxon>
        <taxon>Sphingobacteriaceae</taxon>
        <taxon>Mucilaginibacter</taxon>
    </lineage>
</organism>
<dbReference type="RefSeq" id="WP_173414995.1">
    <property type="nucleotide sequence ID" value="NZ_CP054139.1"/>
</dbReference>
<reference evidence="1 2" key="1">
    <citation type="submission" date="2020-05" db="EMBL/GenBank/DDBJ databases">
        <title>Mucilaginibacter mali sp. nov.</title>
        <authorList>
            <person name="Kim H.S."/>
            <person name="Lee K.C."/>
            <person name="Suh M.K."/>
            <person name="Kim J.-S."/>
            <person name="Han K.-I."/>
            <person name="Eom M.K."/>
            <person name="Shin Y.K."/>
            <person name="Lee J.-S."/>
        </authorList>
    </citation>
    <scope>NUCLEOTIDE SEQUENCE [LARGE SCALE GENOMIC DNA]</scope>
    <source>
        <strain evidence="1 2">G2-14</strain>
    </source>
</reference>
<keyword evidence="2" id="KW-1185">Reference proteome</keyword>
<dbReference type="EMBL" id="CP054139">
    <property type="protein sequence ID" value="QKJ30308.1"/>
    <property type="molecule type" value="Genomic_DNA"/>
</dbReference>
<gene>
    <name evidence="1" type="ORF">HQ865_11230</name>
</gene>
<dbReference type="AlphaFoldDB" id="A0A7D4PTW2"/>
<name>A0A7D4PTW2_9SPHI</name>